<dbReference type="InterPro" id="IPR021363">
    <property type="entry name" value="DUF2835"/>
</dbReference>
<dbReference type="RefSeq" id="WP_341627043.1">
    <property type="nucleotide sequence ID" value="NZ_JBAKBA010000007.1"/>
</dbReference>
<reference evidence="1 2" key="1">
    <citation type="submission" date="2024-02" db="EMBL/GenBank/DDBJ databases">
        <title>Bacteria isolated from the canopy kelp, Nereocystis luetkeana.</title>
        <authorList>
            <person name="Pfister C.A."/>
            <person name="Younker I.T."/>
            <person name="Light S.H."/>
        </authorList>
    </citation>
    <scope>NUCLEOTIDE SEQUENCE [LARGE SCALE GENOMIC DNA]</scope>
    <source>
        <strain evidence="1 2">TI.2.07</strain>
    </source>
</reference>
<dbReference type="Proteomes" id="UP001366060">
    <property type="component" value="Unassembled WGS sequence"/>
</dbReference>
<organism evidence="1 2">
    <name type="scientific">Psychromonas arctica</name>
    <dbReference type="NCBI Taxonomy" id="168275"/>
    <lineage>
        <taxon>Bacteria</taxon>
        <taxon>Pseudomonadati</taxon>
        <taxon>Pseudomonadota</taxon>
        <taxon>Gammaproteobacteria</taxon>
        <taxon>Alteromonadales</taxon>
        <taxon>Psychromonadaceae</taxon>
        <taxon>Psychromonas</taxon>
    </lineage>
</organism>
<sequence length="74" mass="8811">MKSYHFRINISYQEFEKLYRTPNVAVKVRSDQGAMIQLPAMRFVPFFTQLGVRGYFELQLNDENKFQHLVCLHA</sequence>
<dbReference type="Pfam" id="PF11197">
    <property type="entry name" value="DUF2835"/>
    <property type="match status" value="1"/>
</dbReference>
<keyword evidence="2" id="KW-1185">Reference proteome</keyword>
<name>A0ABU9H997_9GAMM</name>
<proteinExistence type="predicted"/>
<evidence type="ECO:0000313" key="2">
    <source>
        <dbReference type="Proteomes" id="UP001366060"/>
    </source>
</evidence>
<protein>
    <submittedName>
        <fullName evidence="1">DUF2835 domain-containing protein</fullName>
    </submittedName>
</protein>
<gene>
    <name evidence="1" type="ORF">V6255_04405</name>
</gene>
<evidence type="ECO:0000313" key="1">
    <source>
        <dbReference type="EMBL" id="MEL0658376.1"/>
    </source>
</evidence>
<comment type="caution">
    <text evidence="1">The sequence shown here is derived from an EMBL/GenBank/DDBJ whole genome shotgun (WGS) entry which is preliminary data.</text>
</comment>
<dbReference type="EMBL" id="JBAKBA010000007">
    <property type="protein sequence ID" value="MEL0658376.1"/>
    <property type="molecule type" value="Genomic_DNA"/>
</dbReference>
<accession>A0ABU9H997</accession>